<evidence type="ECO:0000256" key="2">
    <source>
        <dbReference type="ARBA" id="ARBA00012727"/>
    </source>
</evidence>
<reference evidence="6 7" key="1">
    <citation type="submission" date="2016-01" db="EMBL/GenBank/DDBJ databases">
        <title>Janibacter melonis strain CD11_4 genome sequencing and assembly.</title>
        <authorList>
            <person name="Nair G.R."/>
            <person name="Kaur G."/>
            <person name="Chander A.M."/>
            <person name="Mayilraj S."/>
        </authorList>
    </citation>
    <scope>NUCLEOTIDE SEQUENCE [LARGE SCALE GENOMIC DNA]</scope>
    <source>
        <strain evidence="6 7">CD11-4</strain>
    </source>
</reference>
<evidence type="ECO:0000256" key="4">
    <source>
        <dbReference type="ARBA" id="ARBA00034003"/>
    </source>
</evidence>
<evidence type="ECO:0000259" key="5">
    <source>
        <dbReference type="PROSITE" id="PS50160"/>
    </source>
</evidence>
<comment type="catalytic activity">
    <reaction evidence="4">
        <text>ATP + (deoxyribonucleotide)n-3'-hydroxyl + 5'-phospho-(deoxyribonucleotide)m = (deoxyribonucleotide)n+m + AMP + diphosphate.</text>
        <dbReference type="EC" id="6.5.1.1"/>
    </reaction>
</comment>
<dbReference type="EMBL" id="LQZG01000002">
    <property type="protein sequence ID" value="OAB87574.1"/>
    <property type="molecule type" value="Genomic_DNA"/>
</dbReference>
<dbReference type="InterPro" id="IPR012340">
    <property type="entry name" value="NA-bd_OB-fold"/>
</dbReference>
<dbReference type="CDD" id="cd07971">
    <property type="entry name" value="OBF_DNA_ligase_LigD"/>
    <property type="match status" value="1"/>
</dbReference>
<dbReference type="PANTHER" id="PTHR45674">
    <property type="entry name" value="DNA LIGASE 1/3 FAMILY MEMBER"/>
    <property type="match status" value="1"/>
</dbReference>
<dbReference type="SUPFAM" id="SSF56091">
    <property type="entry name" value="DNA ligase/mRNA capping enzyme, catalytic domain"/>
    <property type="match status" value="1"/>
</dbReference>
<dbReference type="PROSITE" id="PS50160">
    <property type="entry name" value="DNA_LIGASE_A3"/>
    <property type="match status" value="1"/>
</dbReference>
<protein>
    <recommendedName>
        <fullName evidence="2">DNA ligase (ATP)</fullName>
        <ecNumber evidence="2">6.5.1.1</ecNumber>
    </recommendedName>
</protein>
<dbReference type="Pfam" id="PF04679">
    <property type="entry name" value="DNA_ligase_A_C"/>
    <property type="match status" value="1"/>
</dbReference>
<accession>A0A176QD16</accession>
<dbReference type="STRING" id="262209.AWH69_05800"/>
<comment type="caution">
    <text evidence="6">The sequence shown here is derived from an EMBL/GenBank/DDBJ whole genome shotgun (WGS) entry which is preliminary data.</text>
</comment>
<dbReference type="GO" id="GO:0005524">
    <property type="term" value="F:ATP binding"/>
    <property type="evidence" value="ECO:0007669"/>
    <property type="project" value="InterPro"/>
</dbReference>
<sequence>MRPMLAVTADHVPRGEAWVHEVKWDGMRVLADVHDGHLTLRSRTERDVTTAYPELAGLADLYDDLLLDGEVVALRDGVPSFAALADRMHVSSARRADQLAAAAPVTFMAFDLLRVLGQDITAQPWSARRALLEQLDIDTARWQVPPVFDDGEQLLAATAEQGLEGIVSKRRDAPYVAARRSPDWQKMPHRRTTSVVVGGWRPETSGADRLGAVLVGVPGPEGLHFAGRVGSGLGGRAGDRLRELLDPLATAGSPFAEELPRLDARGARWVTPRVVVDVASLGHTDGGRLRQPAFQRVRPDLDPEDLDA</sequence>
<name>A0A176QD16_9MICO</name>
<evidence type="ECO:0000313" key="6">
    <source>
        <dbReference type="EMBL" id="OAB87574.1"/>
    </source>
</evidence>
<keyword evidence="7" id="KW-1185">Reference proteome</keyword>
<dbReference type="GO" id="GO:0006310">
    <property type="term" value="P:DNA recombination"/>
    <property type="evidence" value="ECO:0007669"/>
    <property type="project" value="InterPro"/>
</dbReference>
<dbReference type="EC" id="6.5.1.1" evidence="2"/>
<dbReference type="InterPro" id="IPR012309">
    <property type="entry name" value="DNA_ligase_ATP-dep_C"/>
</dbReference>
<evidence type="ECO:0000313" key="7">
    <source>
        <dbReference type="Proteomes" id="UP000076976"/>
    </source>
</evidence>
<dbReference type="AlphaFoldDB" id="A0A176QD16"/>
<feature type="domain" description="ATP-dependent DNA ligase family profile" evidence="5">
    <location>
        <begin position="103"/>
        <end position="238"/>
    </location>
</feature>
<dbReference type="InterPro" id="IPR050191">
    <property type="entry name" value="ATP-dep_DNA_ligase"/>
</dbReference>
<dbReference type="Pfam" id="PF01068">
    <property type="entry name" value="DNA_ligase_A_M"/>
    <property type="match status" value="1"/>
</dbReference>
<dbReference type="NCBIfam" id="TIGR02779">
    <property type="entry name" value="NHEJ_ligase_lig"/>
    <property type="match status" value="1"/>
</dbReference>
<organism evidence="6 7">
    <name type="scientific">Janibacter melonis</name>
    <dbReference type="NCBI Taxonomy" id="262209"/>
    <lineage>
        <taxon>Bacteria</taxon>
        <taxon>Bacillati</taxon>
        <taxon>Actinomycetota</taxon>
        <taxon>Actinomycetes</taxon>
        <taxon>Micrococcales</taxon>
        <taxon>Intrasporangiaceae</taxon>
        <taxon>Janibacter</taxon>
    </lineage>
</organism>
<dbReference type="GO" id="GO:0003910">
    <property type="term" value="F:DNA ligase (ATP) activity"/>
    <property type="evidence" value="ECO:0007669"/>
    <property type="project" value="UniProtKB-EC"/>
</dbReference>
<dbReference type="InterPro" id="IPR014146">
    <property type="entry name" value="LigD_ligase_dom"/>
</dbReference>
<dbReference type="Gene3D" id="2.40.50.140">
    <property type="entry name" value="Nucleic acid-binding proteins"/>
    <property type="match status" value="1"/>
</dbReference>
<dbReference type="CDD" id="cd07906">
    <property type="entry name" value="Adenylation_DNA_ligase_LigD_LigC"/>
    <property type="match status" value="1"/>
</dbReference>
<dbReference type="SUPFAM" id="SSF50249">
    <property type="entry name" value="Nucleic acid-binding proteins"/>
    <property type="match status" value="1"/>
</dbReference>
<gene>
    <name evidence="6" type="ORF">AWH69_05800</name>
</gene>
<dbReference type="InterPro" id="IPR012310">
    <property type="entry name" value="DNA_ligase_ATP-dep_cent"/>
</dbReference>
<dbReference type="Gene3D" id="3.30.1490.70">
    <property type="match status" value="1"/>
</dbReference>
<evidence type="ECO:0000256" key="1">
    <source>
        <dbReference type="ARBA" id="ARBA00007572"/>
    </source>
</evidence>
<keyword evidence="3 6" id="KW-0436">Ligase</keyword>
<comment type="similarity">
    <text evidence="1">Belongs to the ATP-dependent DNA ligase family.</text>
</comment>
<dbReference type="RefSeq" id="WP_068273046.1">
    <property type="nucleotide sequence ID" value="NZ_LQZG01000002.1"/>
</dbReference>
<proteinExistence type="inferred from homology"/>
<dbReference type="Proteomes" id="UP000076976">
    <property type="component" value="Unassembled WGS sequence"/>
</dbReference>
<dbReference type="Gene3D" id="3.30.470.30">
    <property type="entry name" value="DNA ligase/mRNA capping enzyme"/>
    <property type="match status" value="1"/>
</dbReference>
<dbReference type="PANTHER" id="PTHR45674:SF4">
    <property type="entry name" value="DNA LIGASE 1"/>
    <property type="match status" value="1"/>
</dbReference>
<dbReference type="GO" id="GO:0006281">
    <property type="term" value="P:DNA repair"/>
    <property type="evidence" value="ECO:0007669"/>
    <property type="project" value="InterPro"/>
</dbReference>
<evidence type="ECO:0000256" key="3">
    <source>
        <dbReference type="ARBA" id="ARBA00022598"/>
    </source>
</evidence>